<proteinExistence type="inferred from homology"/>
<dbReference type="CDD" id="cd05374">
    <property type="entry name" value="17beta-HSD-like_SDR_c"/>
    <property type="match status" value="1"/>
</dbReference>
<evidence type="ECO:0000256" key="4">
    <source>
        <dbReference type="RuleBase" id="RU000363"/>
    </source>
</evidence>
<evidence type="ECO:0000256" key="3">
    <source>
        <dbReference type="ARBA" id="ARBA00023002"/>
    </source>
</evidence>
<dbReference type="PRINTS" id="PR00080">
    <property type="entry name" value="SDRFAMILY"/>
</dbReference>
<protein>
    <recommendedName>
        <fullName evidence="7">NAD(P)-binding protein</fullName>
    </recommendedName>
</protein>
<dbReference type="PRINTS" id="PR00081">
    <property type="entry name" value="GDHRDH"/>
</dbReference>
<dbReference type="PROSITE" id="PS00061">
    <property type="entry name" value="ADH_SHORT"/>
    <property type="match status" value="1"/>
</dbReference>
<dbReference type="Pfam" id="PF00106">
    <property type="entry name" value="adh_short"/>
    <property type="match status" value="1"/>
</dbReference>
<dbReference type="Gene3D" id="3.40.50.720">
    <property type="entry name" value="NAD(P)-binding Rossmann-like Domain"/>
    <property type="match status" value="1"/>
</dbReference>
<keyword evidence="6" id="KW-1185">Reference proteome</keyword>
<dbReference type="PANTHER" id="PTHR43976:SF16">
    <property type="entry name" value="SHORT-CHAIN DEHYDROGENASE_REDUCTASE FAMILY PROTEIN"/>
    <property type="match status" value="1"/>
</dbReference>
<organism evidence="5 6">
    <name type="scientific">Marasmius tenuissimus</name>
    <dbReference type="NCBI Taxonomy" id="585030"/>
    <lineage>
        <taxon>Eukaryota</taxon>
        <taxon>Fungi</taxon>
        <taxon>Dikarya</taxon>
        <taxon>Basidiomycota</taxon>
        <taxon>Agaricomycotina</taxon>
        <taxon>Agaricomycetes</taxon>
        <taxon>Agaricomycetidae</taxon>
        <taxon>Agaricales</taxon>
        <taxon>Marasmiineae</taxon>
        <taxon>Marasmiaceae</taxon>
        <taxon>Marasmius</taxon>
    </lineage>
</organism>
<evidence type="ECO:0000313" key="5">
    <source>
        <dbReference type="EMBL" id="KAL0057871.1"/>
    </source>
</evidence>
<keyword evidence="3" id="KW-0560">Oxidoreductase</keyword>
<accession>A0ABR2ZAF3</accession>
<dbReference type="SUPFAM" id="SSF51735">
    <property type="entry name" value="NAD(P)-binding Rossmann-fold domains"/>
    <property type="match status" value="1"/>
</dbReference>
<dbReference type="InterPro" id="IPR020904">
    <property type="entry name" value="Sc_DH/Rdtase_CS"/>
</dbReference>
<sequence length="311" mass="34151">MSPLVWLITGTSTGLGRDLAIAALNRGDKVIATARARSISQIDDLRAKGAETIELDVTASLENLQDVAKKVVSFYGRVDVLVNNAGYILVGAIEESTYVRLLNNIANLSDYELNFIMHPSRPEETYNQFNTNVFGALNVTRVFLPYMRERKTGTVVFMGSLGGWSAGPSVGLYVTTKWALRGISQSLHTEIAPLGLRSLCLDFGYFRTSFLSSDHRQPYIARIPDYQELTEKSEAALQAYNGKQPGDPKKAVQVLLDIVHGDGLAQGKPFPTSVQFGSDCYSVAKEHCETALANLEEWKEVSFSANFPEGT</sequence>
<name>A0ABR2ZAF3_9AGAR</name>
<evidence type="ECO:0000256" key="1">
    <source>
        <dbReference type="ARBA" id="ARBA00006484"/>
    </source>
</evidence>
<gene>
    <name evidence="5" type="ORF">AAF712_015478</name>
</gene>
<dbReference type="EMBL" id="JBBXMP010000418">
    <property type="protein sequence ID" value="KAL0057871.1"/>
    <property type="molecule type" value="Genomic_DNA"/>
</dbReference>
<evidence type="ECO:0000256" key="2">
    <source>
        <dbReference type="ARBA" id="ARBA00022857"/>
    </source>
</evidence>
<dbReference type="InterPro" id="IPR036291">
    <property type="entry name" value="NAD(P)-bd_dom_sf"/>
</dbReference>
<dbReference type="PANTHER" id="PTHR43976">
    <property type="entry name" value="SHORT CHAIN DEHYDROGENASE"/>
    <property type="match status" value="1"/>
</dbReference>
<comment type="caution">
    <text evidence="5">The sequence shown here is derived from an EMBL/GenBank/DDBJ whole genome shotgun (WGS) entry which is preliminary data.</text>
</comment>
<dbReference type="InterPro" id="IPR002347">
    <property type="entry name" value="SDR_fam"/>
</dbReference>
<dbReference type="Proteomes" id="UP001437256">
    <property type="component" value="Unassembled WGS sequence"/>
</dbReference>
<dbReference type="InterPro" id="IPR051911">
    <property type="entry name" value="SDR_oxidoreductase"/>
</dbReference>
<evidence type="ECO:0008006" key="7">
    <source>
        <dbReference type="Google" id="ProtNLM"/>
    </source>
</evidence>
<comment type="similarity">
    <text evidence="1 4">Belongs to the short-chain dehydrogenases/reductases (SDR) family.</text>
</comment>
<keyword evidence="2" id="KW-0521">NADP</keyword>
<evidence type="ECO:0000313" key="6">
    <source>
        <dbReference type="Proteomes" id="UP001437256"/>
    </source>
</evidence>
<reference evidence="5 6" key="1">
    <citation type="submission" date="2024-05" db="EMBL/GenBank/DDBJ databases">
        <title>A draft genome resource for the thread blight pathogen Marasmius tenuissimus strain MS-2.</title>
        <authorList>
            <person name="Yulfo-Soto G.E."/>
            <person name="Baruah I.K."/>
            <person name="Amoako-Attah I."/>
            <person name="Bukari Y."/>
            <person name="Meinhardt L.W."/>
            <person name="Bailey B.A."/>
            <person name="Cohen S.P."/>
        </authorList>
    </citation>
    <scope>NUCLEOTIDE SEQUENCE [LARGE SCALE GENOMIC DNA]</scope>
    <source>
        <strain evidence="5 6">MS-2</strain>
    </source>
</reference>